<dbReference type="Pfam" id="PF02515">
    <property type="entry name" value="CoA_transf_3"/>
    <property type="match status" value="1"/>
</dbReference>
<dbReference type="EC" id="2.8.3.-" evidence="2"/>
<dbReference type="InterPro" id="IPR003673">
    <property type="entry name" value="CoA-Trfase_fam_III"/>
</dbReference>
<dbReference type="InterPro" id="IPR044855">
    <property type="entry name" value="CoA-Trfase_III_dom3_sf"/>
</dbReference>
<gene>
    <name evidence="2" type="ORF">WIS52_04605</name>
</gene>
<dbReference type="InterPro" id="IPR050483">
    <property type="entry name" value="CoA-transferase_III_domain"/>
</dbReference>
<dbReference type="PANTHER" id="PTHR48207:SF3">
    <property type="entry name" value="SUCCINATE--HYDROXYMETHYLGLUTARATE COA-TRANSFERASE"/>
    <property type="match status" value="1"/>
</dbReference>
<dbReference type="SUPFAM" id="SSF89796">
    <property type="entry name" value="CoA-transferase family III (CaiB/BaiF)"/>
    <property type="match status" value="1"/>
</dbReference>
<proteinExistence type="predicted"/>
<dbReference type="Gene3D" id="3.40.50.10540">
    <property type="entry name" value="Crotonobetainyl-coa:carnitine coa-transferase, domain 1"/>
    <property type="match status" value="1"/>
</dbReference>
<dbReference type="RefSeq" id="WP_349296839.1">
    <property type="nucleotide sequence ID" value="NZ_JBEDNQ010000002.1"/>
</dbReference>
<evidence type="ECO:0000256" key="1">
    <source>
        <dbReference type="ARBA" id="ARBA00022679"/>
    </source>
</evidence>
<dbReference type="EMBL" id="JBEDNQ010000002">
    <property type="protein sequence ID" value="MEQ3549742.1"/>
    <property type="molecule type" value="Genomic_DNA"/>
</dbReference>
<accession>A0ABV1K815</accession>
<evidence type="ECO:0000313" key="3">
    <source>
        <dbReference type="Proteomes" id="UP001494902"/>
    </source>
</evidence>
<dbReference type="InterPro" id="IPR023606">
    <property type="entry name" value="CoA-Trfase_III_dom_1_sf"/>
</dbReference>
<reference evidence="2 3" key="1">
    <citation type="submission" date="2024-03" db="EMBL/GenBank/DDBJ databases">
        <title>Draft genome sequence of Pseudonocardia nematodicida JCM 31783.</title>
        <authorList>
            <person name="Butdee W."/>
            <person name="Duangmal K."/>
        </authorList>
    </citation>
    <scope>NUCLEOTIDE SEQUENCE [LARGE SCALE GENOMIC DNA]</scope>
    <source>
        <strain evidence="2 3">JCM 31783</strain>
    </source>
</reference>
<organism evidence="2 3">
    <name type="scientific">Pseudonocardia nematodicida</name>
    <dbReference type="NCBI Taxonomy" id="1206997"/>
    <lineage>
        <taxon>Bacteria</taxon>
        <taxon>Bacillati</taxon>
        <taxon>Actinomycetota</taxon>
        <taxon>Actinomycetes</taxon>
        <taxon>Pseudonocardiales</taxon>
        <taxon>Pseudonocardiaceae</taxon>
        <taxon>Pseudonocardia</taxon>
    </lineage>
</organism>
<dbReference type="GO" id="GO:0016740">
    <property type="term" value="F:transferase activity"/>
    <property type="evidence" value="ECO:0007669"/>
    <property type="project" value="UniProtKB-KW"/>
</dbReference>
<name>A0ABV1K815_9PSEU</name>
<comment type="caution">
    <text evidence="2">The sequence shown here is derived from an EMBL/GenBank/DDBJ whole genome shotgun (WGS) entry which is preliminary data.</text>
</comment>
<evidence type="ECO:0000313" key="2">
    <source>
        <dbReference type="EMBL" id="MEQ3549742.1"/>
    </source>
</evidence>
<dbReference type="Gene3D" id="3.30.1540.10">
    <property type="entry name" value="formyl-coa transferase, domain 3"/>
    <property type="match status" value="1"/>
</dbReference>
<keyword evidence="3" id="KW-1185">Reference proteome</keyword>
<dbReference type="PANTHER" id="PTHR48207">
    <property type="entry name" value="SUCCINATE--HYDROXYMETHYLGLUTARATE COA-TRANSFERASE"/>
    <property type="match status" value="1"/>
</dbReference>
<sequence>MGDRTGAERPLDGITVVDLTVNIAGPSATLVLADLGARVIKIEPPGGDISREWHPQDPDGFSAVFSAFNRTKQSVVVDAKSPEGLRLIRRLVGGADVFVESMRPGKAAALGLGWDDLRAVNDRLVYCSVNAFGDVGPMGGVPGFDAVVQAYSGLMDLTGHPDGDPARVGGAVVDVGTGTWAALAVVAALLQRERDGRGRRVETTMLGTAIGFLMHHLVSARSAGVAPRRLGTAQHNFAPYQAVRAADRMVMIGVNSDAMWRRAARALGVPELTDDVRFATNEARLAHRAELIAGIEAATTAVPADTLLDRLVAATVPASVVRPIEDLATDVQLDALQVWGTTSSGTPLPRTPVADNGHRIGDVPRVGEHTHDVLRGLGLSGEEIGAAVQARVVAIDPQHTMERQRS</sequence>
<protein>
    <submittedName>
        <fullName evidence="2">CoA transferase</fullName>
        <ecNumber evidence="2">2.8.3.-</ecNumber>
    </submittedName>
</protein>
<keyword evidence="1 2" id="KW-0808">Transferase</keyword>
<dbReference type="Proteomes" id="UP001494902">
    <property type="component" value="Unassembled WGS sequence"/>
</dbReference>